<keyword evidence="2" id="KW-1185">Reference proteome</keyword>
<protein>
    <submittedName>
        <fullName evidence="1">Uncharacterized protein</fullName>
    </submittedName>
</protein>
<comment type="caution">
    <text evidence="1">The sequence shown here is derived from an EMBL/GenBank/DDBJ whole genome shotgun (WGS) entry which is preliminary data.</text>
</comment>
<proteinExistence type="predicted"/>
<evidence type="ECO:0000313" key="2">
    <source>
        <dbReference type="Proteomes" id="UP000613401"/>
    </source>
</evidence>
<reference evidence="1" key="2">
    <citation type="submission" date="2020-03" db="EMBL/GenBank/DDBJ databases">
        <authorList>
            <person name="Fu F.-F."/>
            <person name="Chen J."/>
        </authorList>
    </citation>
    <scope>NUCLEOTIDE SEQUENCE</scope>
    <source>
        <strain evidence="1">Lc1</strain>
    </source>
</reference>
<name>A0A8H4FFI3_COLGL</name>
<dbReference type="GeneID" id="69022433"/>
<dbReference type="AlphaFoldDB" id="A0A8H4FFI3"/>
<dbReference type="RefSeq" id="XP_045258304.1">
    <property type="nucleotide sequence ID" value="XM_045415131.1"/>
</dbReference>
<dbReference type="Proteomes" id="UP000613401">
    <property type="component" value="Unassembled WGS sequence"/>
</dbReference>
<evidence type="ECO:0000313" key="1">
    <source>
        <dbReference type="EMBL" id="KAF3799144.1"/>
    </source>
</evidence>
<accession>A0A8H4FFI3</accession>
<gene>
    <name evidence="1" type="ORF">GCG54_00015328</name>
</gene>
<organism evidence="1 2">
    <name type="scientific">Colletotrichum gloeosporioides</name>
    <name type="common">Anthracnose fungus</name>
    <name type="synonym">Glomerella cingulata</name>
    <dbReference type="NCBI Taxonomy" id="474922"/>
    <lineage>
        <taxon>Eukaryota</taxon>
        <taxon>Fungi</taxon>
        <taxon>Dikarya</taxon>
        <taxon>Ascomycota</taxon>
        <taxon>Pezizomycotina</taxon>
        <taxon>Sordariomycetes</taxon>
        <taxon>Hypocreomycetidae</taxon>
        <taxon>Glomerellales</taxon>
        <taxon>Glomerellaceae</taxon>
        <taxon>Colletotrichum</taxon>
        <taxon>Colletotrichum gloeosporioides species complex</taxon>
    </lineage>
</organism>
<sequence>MPTVTHVSSSEAPPREFSSGAVGNYSPVTFYLRAGQRCPDARHTAWSAPGRTRLYRAGTPDPTAQWSVGPAKMECGVRRELLQRSFSGCFSELWANGAGSGRLGRAELFRHGQLEYNCGFMGHHTQRMAFCIATLHLAYTMTTPFRTALSNKNHEQRGFGERRHVLDPDGDVLLVLPSKSEQGDCPLR</sequence>
<reference evidence="1" key="1">
    <citation type="journal article" date="2020" name="Phytopathology">
        <title>Genome sequence and comparative analysis of Colletotrichum gloeosporioides isolated from Liriodendron leaves.</title>
        <authorList>
            <person name="Fu F.F."/>
            <person name="Hao Z."/>
            <person name="Wang P."/>
            <person name="Lu Y."/>
            <person name="Xue L.J."/>
            <person name="Wei G."/>
            <person name="Tian Y."/>
            <person name="Baishi H."/>
            <person name="Xu H."/>
            <person name="Shi J."/>
            <person name="Cheng T."/>
            <person name="Wang G."/>
            <person name="Yi Y."/>
            <person name="Chen J."/>
        </authorList>
    </citation>
    <scope>NUCLEOTIDE SEQUENCE</scope>
    <source>
        <strain evidence="1">Lc1</strain>
    </source>
</reference>
<dbReference type="EMBL" id="WVTB01000086">
    <property type="protein sequence ID" value="KAF3799144.1"/>
    <property type="molecule type" value="Genomic_DNA"/>
</dbReference>